<keyword evidence="5 9" id="KW-1133">Transmembrane helix</keyword>
<dbReference type="GO" id="GO:0020037">
    <property type="term" value="F:heme binding"/>
    <property type="evidence" value="ECO:0007669"/>
    <property type="project" value="InterPro"/>
</dbReference>
<evidence type="ECO:0000256" key="1">
    <source>
        <dbReference type="ARBA" id="ARBA00004370"/>
    </source>
</evidence>
<dbReference type="Proteomes" id="UP000239007">
    <property type="component" value="Unassembled WGS sequence"/>
</dbReference>
<evidence type="ECO:0000313" key="12">
    <source>
        <dbReference type="EMBL" id="PQJ53235.1"/>
    </source>
</evidence>
<dbReference type="PANTHER" id="PTHR10266:SF3">
    <property type="entry name" value="CYTOCHROME C1, HEME PROTEIN, MITOCHONDRIAL"/>
    <property type="match status" value="1"/>
</dbReference>
<name>A0A2S7UU27_9GAMM</name>
<feature type="binding site" description="covalent" evidence="8">
    <location>
        <position position="52"/>
    </location>
    <ligand>
        <name>heme c</name>
        <dbReference type="ChEBI" id="CHEBI:61717"/>
    </ligand>
</feature>
<sequence>MKKLICTFGLFVGLVSSAAFASSGGGLPFHADVDLTDKASLQRGAKLFMNYCSGCHQMQYQRYERTFNDLGIPLDAGLENLIFTKNTKVGAHIKNAMPEKSAAKWFGATPPDLTLESRLRGADWIYSYLKSFYVDPSRPFGVNNTVFKDVGMPHVLQELQGVPHKEEHFEEQLIDGELQRVSLGERIVVDGSGELSEDEYDRAALDITNFMVYVGEPMILERQSLGWKALLYCFIFFVLAVLLKKEFWKDVK</sequence>
<keyword evidence="6 8" id="KW-0408">Iron</keyword>
<keyword evidence="2 8" id="KW-0349">Heme</keyword>
<evidence type="ECO:0000256" key="10">
    <source>
        <dbReference type="SAM" id="SignalP"/>
    </source>
</evidence>
<dbReference type="OrthoDB" id="9798864at2"/>
<evidence type="ECO:0000256" key="2">
    <source>
        <dbReference type="ARBA" id="ARBA00022617"/>
    </source>
</evidence>
<evidence type="ECO:0000256" key="5">
    <source>
        <dbReference type="ARBA" id="ARBA00022989"/>
    </source>
</evidence>
<dbReference type="Pfam" id="PF02167">
    <property type="entry name" value="Cytochrom_C1"/>
    <property type="match status" value="1"/>
</dbReference>
<comment type="caution">
    <text evidence="12">The sequence shown here is derived from an EMBL/GenBank/DDBJ whole genome shotgun (WGS) entry which is preliminary data.</text>
</comment>
<organism evidence="12 13">
    <name type="scientific">Psychrosphaera saromensis</name>
    <dbReference type="NCBI Taxonomy" id="716813"/>
    <lineage>
        <taxon>Bacteria</taxon>
        <taxon>Pseudomonadati</taxon>
        <taxon>Pseudomonadota</taxon>
        <taxon>Gammaproteobacteria</taxon>
        <taxon>Alteromonadales</taxon>
        <taxon>Pseudoalteromonadaceae</taxon>
        <taxon>Psychrosphaera</taxon>
    </lineage>
</organism>
<dbReference type="InterPro" id="IPR036909">
    <property type="entry name" value="Cyt_c-like_dom_sf"/>
</dbReference>
<feature type="binding site" description="covalent" evidence="8">
    <location>
        <position position="56"/>
    </location>
    <ligand>
        <name>heme c</name>
        <dbReference type="ChEBI" id="CHEBI:61717"/>
    </ligand>
</feature>
<dbReference type="SUPFAM" id="SSF46626">
    <property type="entry name" value="Cytochrome c"/>
    <property type="match status" value="1"/>
</dbReference>
<dbReference type="PROSITE" id="PS51007">
    <property type="entry name" value="CYTC"/>
    <property type="match status" value="1"/>
</dbReference>
<comment type="cofactor">
    <cofactor evidence="8">
        <name>heme c</name>
        <dbReference type="ChEBI" id="CHEBI:61717"/>
    </cofactor>
    <text evidence="8">Binds 1 heme c group covalently per subunit.</text>
</comment>
<dbReference type="RefSeq" id="WP_105051713.1">
    <property type="nucleotide sequence ID" value="NZ_BMYG01000003.1"/>
</dbReference>
<evidence type="ECO:0000256" key="3">
    <source>
        <dbReference type="ARBA" id="ARBA00022692"/>
    </source>
</evidence>
<keyword evidence="7 9" id="KW-0472">Membrane</keyword>
<dbReference type="GO" id="GO:0009055">
    <property type="term" value="F:electron transfer activity"/>
    <property type="evidence" value="ECO:0007669"/>
    <property type="project" value="InterPro"/>
</dbReference>
<evidence type="ECO:0000256" key="9">
    <source>
        <dbReference type="SAM" id="Phobius"/>
    </source>
</evidence>
<evidence type="ECO:0000256" key="7">
    <source>
        <dbReference type="ARBA" id="ARBA00023136"/>
    </source>
</evidence>
<comment type="subcellular location">
    <subcellularLocation>
        <location evidence="1">Membrane</location>
    </subcellularLocation>
</comment>
<dbReference type="AlphaFoldDB" id="A0A2S7UU27"/>
<dbReference type="GO" id="GO:0046872">
    <property type="term" value="F:metal ion binding"/>
    <property type="evidence" value="ECO:0007669"/>
    <property type="project" value="UniProtKB-KW"/>
</dbReference>
<keyword evidence="4 8" id="KW-0479">Metal-binding</keyword>
<dbReference type="InterPro" id="IPR002326">
    <property type="entry name" value="Cyt_c1"/>
</dbReference>
<evidence type="ECO:0000256" key="8">
    <source>
        <dbReference type="PIRSR" id="PIRSR602326-1"/>
    </source>
</evidence>
<gene>
    <name evidence="12" type="ORF">BTO11_05830</name>
</gene>
<protein>
    <submittedName>
        <fullName evidence="12">Cytochrome c1</fullName>
    </submittedName>
</protein>
<accession>A0A2S7UU27</accession>
<feature type="chain" id="PRO_5015572724" evidence="10">
    <location>
        <begin position="22"/>
        <end position="252"/>
    </location>
</feature>
<evidence type="ECO:0000259" key="11">
    <source>
        <dbReference type="PROSITE" id="PS51007"/>
    </source>
</evidence>
<dbReference type="InterPro" id="IPR009056">
    <property type="entry name" value="Cyt_c-like_dom"/>
</dbReference>
<dbReference type="Gene3D" id="1.10.760.10">
    <property type="entry name" value="Cytochrome c-like domain"/>
    <property type="match status" value="1"/>
</dbReference>
<proteinExistence type="predicted"/>
<dbReference type="PANTHER" id="PTHR10266">
    <property type="entry name" value="CYTOCHROME C1"/>
    <property type="match status" value="1"/>
</dbReference>
<reference evidence="12 13" key="1">
    <citation type="submission" date="2016-12" db="EMBL/GenBank/DDBJ databases">
        <title>Diversity of luminous bacteria.</title>
        <authorList>
            <person name="Yoshizawa S."/>
            <person name="Kogure K."/>
        </authorList>
    </citation>
    <scope>NUCLEOTIDE SEQUENCE [LARGE SCALE GENOMIC DNA]</scope>
    <source>
        <strain evidence="12 13">SA4-48</strain>
    </source>
</reference>
<feature type="signal peptide" evidence="10">
    <location>
        <begin position="1"/>
        <end position="21"/>
    </location>
</feature>
<evidence type="ECO:0000256" key="4">
    <source>
        <dbReference type="ARBA" id="ARBA00022723"/>
    </source>
</evidence>
<keyword evidence="3 9" id="KW-0812">Transmembrane</keyword>
<evidence type="ECO:0000313" key="13">
    <source>
        <dbReference type="Proteomes" id="UP000239007"/>
    </source>
</evidence>
<feature type="domain" description="Cytochrome c" evidence="11">
    <location>
        <begin position="39"/>
        <end position="211"/>
    </location>
</feature>
<feature type="binding site" description="covalent" evidence="8">
    <location>
        <position position="55"/>
    </location>
    <ligand>
        <name>heme c</name>
        <dbReference type="ChEBI" id="CHEBI:61717"/>
    </ligand>
</feature>
<dbReference type="EMBL" id="MSCH01000003">
    <property type="protein sequence ID" value="PQJ53235.1"/>
    <property type="molecule type" value="Genomic_DNA"/>
</dbReference>
<dbReference type="GO" id="GO:0016020">
    <property type="term" value="C:membrane"/>
    <property type="evidence" value="ECO:0007669"/>
    <property type="project" value="UniProtKB-SubCell"/>
</dbReference>
<feature type="transmembrane region" description="Helical" evidence="9">
    <location>
        <begin position="225"/>
        <end position="243"/>
    </location>
</feature>
<keyword evidence="13" id="KW-1185">Reference proteome</keyword>
<keyword evidence="10" id="KW-0732">Signal</keyword>
<evidence type="ECO:0000256" key="6">
    <source>
        <dbReference type="ARBA" id="ARBA00023004"/>
    </source>
</evidence>